<accession>A0A2I3C1Y7</accession>
<dbReference type="AlphaFoldDB" id="A0A2I3C1Y7"/>
<reference evidence="1 2" key="1">
    <citation type="journal article" date="2015" name="Genome Announc.">
        <title>Complete genome sequence of Vibrio alginolyticus ATCC 17749.</title>
        <authorList>
            <person name="Liu X.F."/>
            <person name="Cao Y."/>
            <person name="Zhang H.L."/>
            <person name="Chen Y.J."/>
            <person name="Hu C.J."/>
        </authorList>
    </citation>
    <scope>NUCLEOTIDE SEQUENCE [LARGE SCALE GENOMIC DNA]</scope>
    <source>
        <strain evidence="2">ATCC 17749 / DSM 2171 / NBRC 15630 / NCIMB 1903 / NCTC 12160 / XII-53</strain>
    </source>
</reference>
<evidence type="ECO:0000313" key="1">
    <source>
        <dbReference type="EMBL" id="AGV16446.1"/>
    </source>
</evidence>
<dbReference type="EMBL" id="CP006718">
    <property type="protein sequence ID" value="AGV16446.1"/>
    <property type="molecule type" value="Genomic_DNA"/>
</dbReference>
<gene>
    <name evidence="1" type="ORF">N646_0613</name>
</gene>
<evidence type="ECO:0000313" key="2">
    <source>
        <dbReference type="Proteomes" id="UP000016714"/>
    </source>
</evidence>
<organism evidence="1 2">
    <name type="scientific">Vibrio alginolyticus (strain ATCC 17749 / DSM 2171 / NBRC 15630 / NCIMB 1903 / NCTC 12160 / XII-53)</name>
    <dbReference type="NCBI Taxonomy" id="1219076"/>
    <lineage>
        <taxon>Bacteria</taxon>
        <taxon>Pseudomonadati</taxon>
        <taxon>Pseudomonadota</taxon>
        <taxon>Gammaproteobacteria</taxon>
        <taxon>Vibrionales</taxon>
        <taxon>Vibrionaceae</taxon>
        <taxon>Vibrio</taxon>
    </lineage>
</organism>
<dbReference type="KEGG" id="vag:N646_0613"/>
<protein>
    <submittedName>
        <fullName evidence="1">Uncharacterized protein</fullName>
    </submittedName>
</protein>
<sequence>MVMMANSLNLPFNGITITNLSATKQKSLSYSPRTTAKIS</sequence>
<dbReference type="Proteomes" id="UP000016714">
    <property type="component" value="Chromosome 1"/>
</dbReference>
<dbReference type="HOGENOM" id="CLU_3318859_0_0_6"/>
<name>A0A2I3C1Y7_VIBAX</name>
<proteinExistence type="predicted"/>